<dbReference type="PROSITE" id="PS51257">
    <property type="entry name" value="PROKAR_LIPOPROTEIN"/>
    <property type="match status" value="1"/>
</dbReference>
<reference evidence="1 2" key="1">
    <citation type="submission" date="2017-02" db="EMBL/GenBank/DDBJ databases">
        <title>Trade-off between light-utilization and light-protection in marine flavobacteria.</title>
        <authorList>
            <person name="Kumagai Y."/>
            <person name="Yoshizawa S."/>
            <person name="Kogure K."/>
            <person name="Iwasaki W."/>
        </authorList>
    </citation>
    <scope>NUCLEOTIDE SEQUENCE [LARGE SCALE GENOMIC DNA]</scope>
    <source>
        <strain evidence="1 2">KCTC 23670</strain>
    </source>
</reference>
<accession>A0ABM6PYX0</accession>
<gene>
    <name evidence="1" type="ORF">BTO15_07080</name>
</gene>
<name>A0ABM6PYX0_9FLAO</name>
<keyword evidence="2" id="KW-1185">Reference proteome</keyword>
<dbReference type="Proteomes" id="UP000232721">
    <property type="component" value="Chromosome"/>
</dbReference>
<protein>
    <recommendedName>
        <fullName evidence="3">Lipoprotein</fullName>
    </recommendedName>
</protein>
<sequence>MKNLFSILILLVLVSCSSKTDKKNNSIIGMESSNRNFKDIPQLKKFVKVNDTTIYENNLENKYGILHLKNESKNLVIFKGILTDSLDNVTYKILDTLSISNLKKPEFITINYCNLKNDNKANIIAIVDKTDSLKIKNIKKVWIANTTSEKIELENNLNRIDCFNEFFTK</sequence>
<organism evidence="1 2">
    <name type="scientific">Polaribacter sejongensis</name>
    <dbReference type="NCBI Taxonomy" id="985043"/>
    <lineage>
        <taxon>Bacteria</taxon>
        <taxon>Pseudomonadati</taxon>
        <taxon>Bacteroidota</taxon>
        <taxon>Flavobacteriia</taxon>
        <taxon>Flavobacteriales</taxon>
        <taxon>Flavobacteriaceae</taxon>
    </lineage>
</organism>
<proteinExistence type="predicted"/>
<evidence type="ECO:0008006" key="3">
    <source>
        <dbReference type="Google" id="ProtNLM"/>
    </source>
</evidence>
<dbReference type="EMBL" id="CP019336">
    <property type="protein sequence ID" value="AUC21878.1"/>
    <property type="molecule type" value="Genomic_DNA"/>
</dbReference>
<evidence type="ECO:0000313" key="1">
    <source>
        <dbReference type="EMBL" id="AUC21878.1"/>
    </source>
</evidence>
<dbReference type="RefSeq" id="WP_208890912.1">
    <property type="nucleotide sequence ID" value="NZ_CP019336.1"/>
</dbReference>
<evidence type="ECO:0000313" key="2">
    <source>
        <dbReference type="Proteomes" id="UP000232721"/>
    </source>
</evidence>